<keyword evidence="4" id="KW-1185">Reference proteome</keyword>
<accession>A0A9P5XLS7</accession>
<feature type="region of interest" description="Disordered" evidence="1">
    <location>
        <begin position="1"/>
        <end position="28"/>
    </location>
</feature>
<evidence type="ECO:0000313" key="3">
    <source>
        <dbReference type="EMBL" id="KAF9453199.1"/>
    </source>
</evidence>
<feature type="compositionally biased region" description="Basic and acidic residues" evidence="1">
    <location>
        <begin position="117"/>
        <end position="126"/>
    </location>
</feature>
<feature type="domain" description="Sfi1 spindle body" evidence="2">
    <location>
        <begin position="673"/>
        <end position="825"/>
    </location>
</feature>
<evidence type="ECO:0000259" key="2">
    <source>
        <dbReference type="Pfam" id="PF08457"/>
    </source>
</evidence>
<feature type="region of interest" description="Disordered" evidence="1">
    <location>
        <begin position="115"/>
        <end position="270"/>
    </location>
</feature>
<feature type="compositionally biased region" description="Polar residues" evidence="1">
    <location>
        <begin position="973"/>
        <end position="986"/>
    </location>
</feature>
<organism evidence="3 4">
    <name type="scientific">Macrolepiota fuliginosa MF-IS2</name>
    <dbReference type="NCBI Taxonomy" id="1400762"/>
    <lineage>
        <taxon>Eukaryota</taxon>
        <taxon>Fungi</taxon>
        <taxon>Dikarya</taxon>
        <taxon>Basidiomycota</taxon>
        <taxon>Agaricomycotina</taxon>
        <taxon>Agaricomycetes</taxon>
        <taxon>Agaricomycetidae</taxon>
        <taxon>Agaricales</taxon>
        <taxon>Agaricineae</taxon>
        <taxon>Agaricaceae</taxon>
        <taxon>Macrolepiota</taxon>
    </lineage>
</organism>
<dbReference type="OrthoDB" id="1933281at2759"/>
<feature type="region of interest" description="Disordered" evidence="1">
    <location>
        <begin position="1041"/>
        <end position="1138"/>
    </location>
</feature>
<feature type="compositionally biased region" description="Low complexity" evidence="1">
    <location>
        <begin position="144"/>
        <end position="154"/>
    </location>
</feature>
<feature type="compositionally biased region" description="Polar residues" evidence="1">
    <location>
        <begin position="945"/>
        <end position="954"/>
    </location>
</feature>
<protein>
    <recommendedName>
        <fullName evidence="2">Sfi1 spindle body domain-containing protein</fullName>
    </recommendedName>
</protein>
<dbReference type="AlphaFoldDB" id="A0A9P5XLS7"/>
<feature type="compositionally biased region" description="Polar residues" evidence="1">
    <location>
        <begin position="1124"/>
        <end position="1138"/>
    </location>
</feature>
<dbReference type="Proteomes" id="UP000807342">
    <property type="component" value="Unassembled WGS sequence"/>
</dbReference>
<proteinExistence type="predicted"/>
<evidence type="ECO:0000256" key="1">
    <source>
        <dbReference type="SAM" id="MobiDB-lite"/>
    </source>
</evidence>
<feature type="domain" description="Sfi1 spindle body" evidence="2">
    <location>
        <begin position="439"/>
        <end position="667"/>
    </location>
</feature>
<reference evidence="3" key="1">
    <citation type="submission" date="2020-11" db="EMBL/GenBank/DDBJ databases">
        <authorList>
            <consortium name="DOE Joint Genome Institute"/>
            <person name="Ahrendt S."/>
            <person name="Riley R."/>
            <person name="Andreopoulos W."/>
            <person name="Labutti K."/>
            <person name="Pangilinan J."/>
            <person name="Ruiz-Duenas F.J."/>
            <person name="Barrasa J.M."/>
            <person name="Sanchez-Garcia M."/>
            <person name="Camarero S."/>
            <person name="Miyauchi S."/>
            <person name="Serrano A."/>
            <person name="Linde D."/>
            <person name="Babiker R."/>
            <person name="Drula E."/>
            <person name="Ayuso-Fernandez I."/>
            <person name="Pacheco R."/>
            <person name="Padilla G."/>
            <person name="Ferreira P."/>
            <person name="Barriuso J."/>
            <person name="Kellner H."/>
            <person name="Castanera R."/>
            <person name="Alfaro M."/>
            <person name="Ramirez L."/>
            <person name="Pisabarro A.G."/>
            <person name="Kuo A."/>
            <person name="Tritt A."/>
            <person name="Lipzen A."/>
            <person name="He G."/>
            <person name="Yan M."/>
            <person name="Ng V."/>
            <person name="Cullen D."/>
            <person name="Martin F."/>
            <person name="Rosso M.-N."/>
            <person name="Henrissat B."/>
            <person name="Hibbett D."/>
            <person name="Martinez A.T."/>
            <person name="Grigoriev I.V."/>
        </authorList>
    </citation>
    <scope>NUCLEOTIDE SEQUENCE</scope>
    <source>
        <strain evidence="3">MF-IS2</strain>
    </source>
</reference>
<evidence type="ECO:0000313" key="4">
    <source>
        <dbReference type="Proteomes" id="UP000807342"/>
    </source>
</evidence>
<comment type="caution">
    <text evidence="3">The sequence shown here is derived from an EMBL/GenBank/DDBJ whole genome shotgun (WGS) entry which is preliminary data.</text>
</comment>
<name>A0A9P5XLS7_9AGAR</name>
<feature type="compositionally biased region" description="Polar residues" evidence="1">
    <location>
        <begin position="178"/>
        <end position="210"/>
    </location>
</feature>
<dbReference type="EMBL" id="MU151063">
    <property type="protein sequence ID" value="KAF9453199.1"/>
    <property type="molecule type" value="Genomic_DNA"/>
</dbReference>
<sequence length="1138" mass="132162">MQVLFQPTRASPPLRSNRATKAPPAPPSIDLSVISSSTVVVPELRNLADDEIEFIEAVVRRAGPSATTFPIVFKAYNDILKERGMDSGEVRYYGKLLKLGTMKGKNWGEKWQAVKRQHNEPPHHSDDDWEPASSRVKQRSKSIPPQVQPVLPRLQDIDADTVPSDADEDDEPVDIPQYHQNSNLFSSRRQHTTFKSSPTQNPQYGASIVSSLRGLPVSMRGRPPASDGSVSEAETVAPSKASYSHDSGLKKPRVSRGVHSNRPVSTRVEETPQPLISNNRFAGARRAVIQSRGGDEDDTWNRIRMQQLDAEADRFREERLLERCWEVWSQAYQWIVTSQEQIDEARNAFVLRLALHHWSNLLTHRRVKYEDAAVLDDERRLFATLTFWRKRLLEKQQARWRNDMRSRMKAIKDRQNLRIFRDAWVSWRQKSQLVFADRLHNRRVLLLAFLKWKGIFSRVDAIQGKEEQLVALRDQRLLLQYWQTWRATTGIAGAEKEMVDRVHARVIWDAWSIWRKHTYDYHRATFFQNRNVQKRTLVRWQNALQKVHALETRADKHAARQDKILACAVLKVWLAHVRGREVDRQRDKKMLYRTYTTWKDQVLQNRKREDLAAVFYHKTDNRVLSTSLSHWQTTYHSHQNAYNAAERVHNDRLCKKFSAVWLSRFREGIEERKRQKLVKKLQNRQAARILYHWLLLTRQRRRCAQTEALIQERVQERIGRNALAYWTEQVIFMRERELNAIEIYNAKLERDAWNRLKSVHTRNRENLKLLDDHLILKQEDTLSRFFHRWLAATRVTQHRRYVLQSKEDEIKLMILQKAWDQWKSNYLERRLRPLEIEMLMRGQQNLMYQAFSVWHAKARTRPAIVAVKFNAEHTKRKFYLKWREVLPIAQKARRVREKHDRLILSTTFKQWLEAYRAKLVLKAVARARYLRLPIAGTRATIGPASLTNPPSLSASPPHESTPIPSKSYPIRPGSSSVSRLSTTQVPSVGEPATDRKEVTDDNEPAPTGERPRTSRLSRSPFGLGQGTGIVSLLRTNVYQDRQGQSDLSPPRPRFQFSNPKSRRGSSASGSNSRDVRGPSPFASANVESTPAIRGPRSTTSDDVGGPRRGWNQLRAGRRFREPSPSVTSQLTESPPASP</sequence>
<feature type="region of interest" description="Disordered" evidence="1">
    <location>
        <begin position="940"/>
        <end position="1025"/>
    </location>
</feature>
<gene>
    <name evidence="3" type="ORF">P691DRAFT_801539</name>
</gene>
<dbReference type="InterPro" id="IPR013665">
    <property type="entry name" value="Sfi1_dom"/>
</dbReference>
<dbReference type="Pfam" id="PF08457">
    <property type="entry name" value="Sfi1"/>
    <property type="match status" value="2"/>
</dbReference>